<evidence type="ECO:0000256" key="6">
    <source>
        <dbReference type="ARBA" id="ARBA00022989"/>
    </source>
</evidence>
<evidence type="ECO:0000313" key="13">
    <source>
        <dbReference type="Proteomes" id="UP001374535"/>
    </source>
</evidence>
<feature type="transmembrane region" description="Helical" evidence="10">
    <location>
        <begin position="295"/>
        <end position="320"/>
    </location>
</feature>
<keyword evidence="4 10" id="KW-0812">Transmembrane</keyword>
<feature type="transmembrane region" description="Helical" evidence="10">
    <location>
        <begin position="359"/>
        <end position="377"/>
    </location>
</feature>
<evidence type="ECO:0000256" key="9">
    <source>
        <dbReference type="ARBA" id="ARBA00070554"/>
    </source>
</evidence>
<name>A0AAQ3NAP2_VIGMU</name>
<evidence type="ECO:0000259" key="11">
    <source>
        <dbReference type="Pfam" id="PF02605"/>
    </source>
</evidence>
<dbReference type="SUPFAM" id="SSF81568">
    <property type="entry name" value="Photosystem I reaction center subunit XI, PsaL"/>
    <property type="match status" value="1"/>
</dbReference>
<dbReference type="Pfam" id="PF02605">
    <property type="entry name" value="PsaL"/>
    <property type="match status" value="1"/>
</dbReference>
<evidence type="ECO:0000256" key="3">
    <source>
        <dbReference type="ARBA" id="ARBA00022531"/>
    </source>
</evidence>
<comment type="similarity">
    <text evidence="2">Belongs to the PsaL family.</text>
</comment>
<evidence type="ECO:0000313" key="12">
    <source>
        <dbReference type="EMBL" id="WVZ05981.1"/>
    </source>
</evidence>
<proteinExistence type="inferred from homology"/>
<dbReference type="InterPro" id="IPR036592">
    <property type="entry name" value="PSI_PsaL_sf"/>
</dbReference>
<dbReference type="FunFam" id="1.20.1240.10:FF:000001">
    <property type="entry name" value="Photosystem I reaction center subunit XI"/>
    <property type="match status" value="1"/>
</dbReference>
<evidence type="ECO:0000256" key="7">
    <source>
        <dbReference type="ARBA" id="ARBA00023136"/>
    </source>
</evidence>
<comment type="subcellular location">
    <subcellularLocation>
        <location evidence="1">Membrane</location>
        <topology evidence="1">Multi-pass membrane protein</topology>
    </subcellularLocation>
</comment>
<sequence>MRAQKQKNKAKPFSGTENSIVIGRDDLTSRLATPPAINSGKGRGESSHRVALTRNAFASKFESPMMAMECRTVLSLGLSFTVAVVSSTQLECRGLDPIKHHTCSVQFNGVSSHSRWPASKESGCFDMHINQWDKRGFKNHKLDLSVRDESTLAISVVQLRQSVCTNSLIMAASSSPMAIQLKSTFTRTLVSPKGLSSSSPLPLFPSRRHSTFTVKAIQSDKPTYQVIQPINGDPFIGSLETPVTSSPLIAWYLSNLPAYRTAVSPLLRGIEVGLAHGYLLVGPFVKAGPLRNTEYAGAAGSLAAGGLVAILSICLTIYGISSFNEGDASTAPSLTLTGRKKQPDQLQTADGWAKFTGGFFFGGISGVIWAYFLLYVLDLPYYIK</sequence>
<keyword evidence="6 10" id="KW-1133">Transmembrane helix</keyword>
<gene>
    <name evidence="12" type="ORF">V8G54_019327</name>
</gene>
<feature type="domain" description="Photosystem I PsaL reaction centre subunit XI" evidence="11">
    <location>
        <begin position="226"/>
        <end position="377"/>
    </location>
</feature>
<keyword evidence="3" id="KW-0602">Photosynthesis</keyword>
<keyword evidence="13" id="KW-1185">Reference proteome</keyword>
<dbReference type="InterPro" id="IPR022980">
    <property type="entry name" value="PSI_suXI"/>
</dbReference>
<dbReference type="PANTHER" id="PTHR34803:SF2">
    <property type="entry name" value="PHOTOSYSTEM I REACTION CENTER SUBUNIT XI, CHLOROPLASTIC"/>
    <property type="match status" value="1"/>
</dbReference>
<keyword evidence="5" id="KW-0603">Photosystem I</keyword>
<dbReference type="GO" id="GO:0009538">
    <property type="term" value="C:photosystem I reaction center"/>
    <property type="evidence" value="ECO:0007669"/>
    <property type="project" value="InterPro"/>
</dbReference>
<evidence type="ECO:0000256" key="5">
    <source>
        <dbReference type="ARBA" id="ARBA00022836"/>
    </source>
</evidence>
<protein>
    <recommendedName>
        <fullName evidence="9">Photosystem I reaction center subunit XI, chloroplastic</fullName>
    </recommendedName>
    <alternativeName>
        <fullName evidence="8">PSI subunit V</fullName>
    </alternativeName>
</protein>
<evidence type="ECO:0000256" key="4">
    <source>
        <dbReference type="ARBA" id="ARBA00022692"/>
    </source>
</evidence>
<evidence type="ECO:0000256" key="8">
    <source>
        <dbReference type="ARBA" id="ARBA00032768"/>
    </source>
</evidence>
<dbReference type="GO" id="GO:0009535">
    <property type="term" value="C:chloroplast thylakoid membrane"/>
    <property type="evidence" value="ECO:0007669"/>
    <property type="project" value="TreeGrafter"/>
</dbReference>
<dbReference type="EMBL" id="CP144695">
    <property type="protein sequence ID" value="WVZ05981.1"/>
    <property type="molecule type" value="Genomic_DNA"/>
</dbReference>
<organism evidence="12 13">
    <name type="scientific">Vigna mungo</name>
    <name type="common">Black gram</name>
    <name type="synonym">Phaseolus mungo</name>
    <dbReference type="NCBI Taxonomy" id="3915"/>
    <lineage>
        <taxon>Eukaryota</taxon>
        <taxon>Viridiplantae</taxon>
        <taxon>Streptophyta</taxon>
        <taxon>Embryophyta</taxon>
        <taxon>Tracheophyta</taxon>
        <taxon>Spermatophyta</taxon>
        <taxon>Magnoliopsida</taxon>
        <taxon>eudicotyledons</taxon>
        <taxon>Gunneridae</taxon>
        <taxon>Pentapetalae</taxon>
        <taxon>rosids</taxon>
        <taxon>fabids</taxon>
        <taxon>Fabales</taxon>
        <taxon>Fabaceae</taxon>
        <taxon>Papilionoideae</taxon>
        <taxon>50 kb inversion clade</taxon>
        <taxon>NPAAA clade</taxon>
        <taxon>indigoferoid/millettioid clade</taxon>
        <taxon>Phaseoleae</taxon>
        <taxon>Vigna</taxon>
    </lineage>
</organism>
<dbReference type="Gene3D" id="1.20.1240.10">
    <property type="entry name" value="Photosystem I PsaL, reaction centre subunit XI"/>
    <property type="match status" value="1"/>
</dbReference>
<accession>A0AAQ3NAP2</accession>
<dbReference type="Proteomes" id="UP001374535">
    <property type="component" value="Chromosome 6"/>
</dbReference>
<reference evidence="12 13" key="1">
    <citation type="journal article" date="2023" name="Life. Sci Alliance">
        <title>Evolutionary insights into 3D genome organization and epigenetic landscape of Vigna mungo.</title>
        <authorList>
            <person name="Junaid A."/>
            <person name="Singh B."/>
            <person name="Bhatia S."/>
        </authorList>
    </citation>
    <scope>NUCLEOTIDE SEQUENCE [LARGE SCALE GENOMIC DNA]</scope>
    <source>
        <strain evidence="12">Urdbean</strain>
    </source>
</reference>
<dbReference type="AlphaFoldDB" id="A0AAQ3NAP2"/>
<dbReference type="GO" id="GO:0015979">
    <property type="term" value="P:photosynthesis"/>
    <property type="evidence" value="ECO:0007669"/>
    <property type="project" value="UniProtKB-KW"/>
</dbReference>
<dbReference type="InterPro" id="IPR003757">
    <property type="entry name" value="PSI_PsaL"/>
</dbReference>
<keyword evidence="7 10" id="KW-0472">Membrane</keyword>
<evidence type="ECO:0000256" key="1">
    <source>
        <dbReference type="ARBA" id="ARBA00004141"/>
    </source>
</evidence>
<evidence type="ECO:0000256" key="10">
    <source>
        <dbReference type="SAM" id="Phobius"/>
    </source>
</evidence>
<dbReference type="PANTHER" id="PTHR34803">
    <property type="entry name" value="PHOTOSYSTEM I REACTION CENTER SUBUNIT XI, CHLOROPLASTIC"/>
    <property type="match status" value="1"/>
</dbReference>
<evidence type="ECO:0000256" key="2">
    <source>
        <dbReference type="ARBA" id="ARBA00008820"/>
    </source>
</evidence>